<dbReference type="EMBL" id="JANUGX010000004">
    <property type="protein sequence ID" value="MCS0588560.1"/>
    <property type="molecule type" value="Genomic_DNA"/>
</dbReference>
<gene>
    <name evidence="3" type="ORF">NX782_05030</name>
</gene>
<keyword evidence="4" id="KW-1185">Reference proteome</keyword>
<dbReference type="PANTHER" id="PTHR46401">
    <property type="entry name" value="GLYCOSYLTRANSFERASE WBBK-RELATED"/>
    <property type="match status" value="1"/>
</dbReference>
<comment type="caution">
    <text evidence="3">The sequence shown here is derived from an EMBL/GenBank/DDBJ whole genome shotgun (WGS) entry which is preliminary data.</text>
</comment>
<keyword evidence="1" id="KW-0808">Transferase</keyword>
<evidence type="ECO:0000259" key="2">
    <source>
        <dbReference type="Pfam" id="PF12000"/>
    </source>
</evidence>
<dbReference type="SUPFAM" id="SSF53756">
    <property type="entry name" value="UDP-Glycosyltransferase/glycogen phosphorylase"/>
    <property type="match status" value="1"/>
</dbReference>
<dbReference type="Proteomes" id="UP001205560">
    <property type="component" value="Unassembled WGS sequence"/>
</dbReference>
<sequence>MPAMLRILFIHQNLPGQFRRLMRYLQTRPDVELVAIGEEAAVARMKMELRPGPRLRTIAYPKPAGPGEKTHHYLKHFEACIRRGQAVTRILVELHKQGWAPDVVVCHPGWGEGLFVKDVFPRARLVVFCEFWWDADGKDVGFDPEYPASFDDRLRIRIKNSVLMQSLLAADDGVAPTAWQLEAHPPELRHKIRCIHEGIDTAYLTPDPQARLTLPDGRVLSRAQPVLTYVARNLEPYRGFHVFMRSLPRLLAGNRELQVLVVGGDGVSYGRRPPEGFDSYRAALCAELGEREENCVDWSRVHFLGKLPYASYRTVLQVSSLHIYLTYPFVLSWSMLEAMAVGVPVLGSDTGPVREVIRDGENGYLTGFFDTAALADRALDLIARRDEVAMVGQRGRETVLRHYDFESAGLPGYLDLLRPLRPMQPGLEEGNA</sequence>
<protein>
    <submittedName>
        <fullName evidence="3">Glycosyltransferase family 4 protein</fullName>
    </submittedName>
</protein>
<evidence type="ECO:0000313" key="3">
    <source>
        <dbReference type="EMBL" id="MCS0588560.1"/>
    </source>
</evidence>
<dbReference type="InterPro" id="IPR022623">
    <property type="entry name" value="Glyco_trans_4"/>
</dbReference>
<accession>A0ABT2A2Z3</accession>
<evidence type="ECO:0000313" key="4">
    <source>
        <dbReference type="Proteomes" id="UP001205560"/>
    </source>
</evidence>
<proteinExistence type="predicted"/>
<reference evidence="3 4" key="1">
    <citation type="submission" date="2022-08" db="EMBL/GenBank/DDBJ databases">
        <title>Reclassification of Massilia species as members of the genera Telluria, Duganella, Pseudoduganella, Mokoshia gen. nov. and Zemynaea gen. nov. using orthogonal and non-orthogonal genome-based approaches.</title>
        <authorList>
            <person name="Bowman J.P."/>
        </authorList>
    </citation>
    <scope>NUCLEOTIDE SEQUENCE [LARGE SCALE GENOMIC DNA]</scope>
    <source>
        <strain evidence="3 4">LMG 28164</strain>
    </source>
</reference>
<dbReference type="CDD" id="cd03818">
    <property type="entry name" value="GT4_ExpC-like"/>
    <property type="match status" value="1"/>
</dbReference>
<dbReference type="RefSeq" id="WP_258844320.1">
    <property type="nucleotide sequence ID" value="NZ_JANUGX010000004.1"/>
</dbReference>
<dbReference type="Gene3D" id="3.40.50.2000">
    <property type="entry name" value="Glycogen Phosphorylase B"/>
    <property type="match status" value="2"/>
</dbReference>
<evidence type="ECO:0000256" key="1">
    <source>
        <dbReference type="ARBA" id="ARBA00022679"/>
    </source>
</evidence>
<organism evidence="3 4">
    <name type="scientific">Massilia norwichensis</name>
    <dbReference type="NCBI Taxonomy" id="1442366"/>
    <lineage>
        <taxon>Bacteria</taxon>
        <taxon>Pseudomonadati</taxon>
        <taxon>Pseudomonadota</taxon>
        <taxon>Betaproteobacteria</taxon>
        <taxon>Burkholderiales</taxon>
        <taxon>Oxalobacteraceae</taxon>
        <taxon>Telluria group</taxon>
        <taxon>Massilia</taxon>
    </lineage>
</organism>
<dbReference type="PANTHER" id="PTHR46401:SF2">
    <property type="entry name" value="GLYCOSYLTRANSFERASE WBBK-RELATED"/>
    <property type="match status" value="1"/>
</dbReference>
<dbReference type="Pfam" id="PF13692">
    <property type="entry name" value="Glyco_trans_1_4"/>
    <property type="match status" value="1"/>
</dbReference>
<name>A0ABT2A2Z3_9BURK</name>
<dbReference type="Pfam" id="PF12000">
    <property type="entry name" value="Glyco_trans_4_3"/>
    <property type="match status" value="1"/>
</dbReference>
<feature type="domain" description="Glycosyl transferase family 4" evidence="2">
    <location>
        <begin position="52"/>
        <end position="203"/>
    </location>
</feature>